<comment type="function">
    <text evidence="13">Mediates sugar transport across membranes.</text>
</comment>
<dbReference type="FunFam" id="1.20.1280.290:FF:000010">
    <property type="entry name" value="Sugar transporter SWEET"/>
    <property type="match status" value="1"/>
</dbReference>
<dbReference type="GO" id="GO:0000139">
    <property type="term" value="C:Golgi membrane"/>
    <property type="evidence" value="ECO:0007669"/>
    <property type="project" value="UniProtKB-SubCell"/>
</dbReference>
<keyword evidence="6 13" id="KW-0762">Sugar transport</keyword>
<evidence type="ECO:0000256" key="5">
    <source>
        <dbReference type="ARBA" id="ARBA00022475"/>
    </source>
</evidence>
<dbReference type="FunFam" id="1.20.1280.290:FF:000004">
    <property type="entry name" value="Sugar transporter SWEET"/>
    <property type="match status" value="1"/>
</dbReference>
<dbReference type="EMBL" id="UFQT01000040">
    <property type="protein sequence ID" value="SSX18537.1"/>
    <property type="molecule type" value="Genomic_DNA"/>
</dbReference>
<name>A0A336LQ62_CULSO</name>
<keyword evidence="7 13" id="KW-0812">Transmembrane</keyword>
<evidence type="ECO:0000256" key="4">
    <source>
        <dbReference type="ARBA" id="ARBA00022448"/>
    </source>
</evidence>
<evidence type="ECO:0000256" key="6">
    <source>
        <dbReference type="ARBA" id="ARBA00022597"/>
    </source>
</evidence>
<feature type="transmembrane region" description="Helical" evidence="13">
    <location>
        <begin position="159"/>
        <end position="178"/>
    </location>
</feature>
<evidence type="ECO:0000256" key="12">
    <source>
        <dbReference type="ARBA" id="ARBA00055578"/>
    </source>
</evidence>
<dbReference type="Pfam" id="PF03083">
    <property type="entry name" value="MtN3_slv"/>
    <property type="match status" value="2"/>
</dbReference>
<dbReference type="PANTHER" id="PTHR10791">
    <property type="entry name" value="RAG1-ACTIVATING PROTEIN 1"/>
    <property type="match status" value="1"/>
</dbReference>
<keyword evidence="4 13" id="KW-0813">Transport</keyword>
<keyword evidence="11 13" id="KW-0472">Membrane</keyword>
<comment type="subcellular location">
    <subcellularLocation>
        <location evidence="1 13">Cell membrane</location>
        <topology evidence="1 13">Multi-pass membrane protein</topology>
    </subcellularLocation>
    <subcellularLocation>
        <location evidence="2">Golgi apparatus membrane</location>
        <topology evidence="2">Multi-pass membrane protein</topology>
    </subcellularLocation>
</comment>
<accession>A0A336LQ62</accession>
<dbReference type="InterPro" id="IPR047664">
    <property type="entry name" value="SWEET"/>
</dbReference>
<dbReference type="InterPro" id="IPR004316">
    <property type="entry name" value="SWEET_rpt"/>
</dbReference>
<evidence type="ECO:0000256" key="10">
    <source>
        <dbReference type="ARBA" id="ARBA00023034"/>
    </source>
</evidence>
<feature type="transmembrane region" description="Helical" evidence="13">
    <location>
        <begin position="128"/>
        <end position="147"/>
    </location>
</feature>
<evidence type="ECO:0000256" key="3">
    <source>
        <dbReference type="ARBA" id="ARBA00007809"/>
    </source>
</evidence>
<comment type="similarity">
    <text evidence="3 13">Belongs to the SWEET sugar transporter family.</text>
</comment>
<dbReference type="OMA" id="CSLWLRY"/>
<feature type="transmembrane region" description="Helical" evidence="13">
    <location>
        <begin position="97"/>
        <end position="116"/>
    </location>
</feature>
<proteinExistence type="inferred from homology"/>
<dbReference type="AlphaFoldDB" id="A0A336LQ62"/>
<reference evidence="14" key="1">
    <citation type="submission" date="2018-07" db="EMBL/GenBank/DDBJ databases">
        <authorList>
            <person name="Quirk P.G."/>
            <person name="Krulwich T.A."/>
        </authorList>
    </citation>
    <scope>NUCLEOTIDE SEQUENCE</scope>
</reference>
<feature type="transmembrane region" description="Helical" evidence="13">
    <location>
        <begin position="184"/>
        <end position="207"/>
    </location>
</feature>
<keyword evidence="9 13" id="KW-1133">Transmembrane helix</keyword>
<organism evidence="14">
    <name type="scientific">Culicoides sonorensis</name>
    <name type="common">Biting midge</name>
    <dbReference type="NCBI Taxonomy" id="179676"/>
    <lineage>
        <taxon>Eukaryota</taxon>
        <taxon>Metazoa</taxon>
        <taxon>Ecdysozoa</taxon>
        <taxon>Arthropoda</taxon>
        <taxon>Hexapoda</taxon>
        <taxon>Insecta</taxon>
        <taxon>Pterygota</taxon>
        <taxon>Neoptera</taxon>
        <taxon>Endopterygota</taxon>
        <taxon>Diptera</taxon>
        <taxon>Nematocera</taxon>
        <taxon>Chironomoidea</taxon>
        <taxon>Ceratopogonidae</taxon>
        <taxon>Ceratopogoninae</taxon>
        <taxon>Culicoides</taxon>
        <taxon>Monoculicoides</taxon>
    </lineage>
</organism>
<dbReference type="Gene3D" id="1.20.1280.290">
    <property type="match status" value="2"/>
</dbReference>
<feature type="transmembrane region" description="Helical" evidence="13">
    <location>
        <begin position="42"/>
        <end position="63"/>
    </location>
</feature>
<evidence type="ECO:0000256" key="13">
    <source>
        <dbReference type="RuleBase" id="RU910715"/>
    </source>
</evidence>
<evidence type="ECO:0000256" key="1">
    <source>
        <dbReference type="ARBA" id="ARBA00004651"/>
    </source>
</evidence>
<evidence type="ECO:0000313" key="14">
    <source>
        <dbReference type="EMBL" id="SSX18537.1"/>
    </source>
</evidence>
<dbReference type="GO" id="GO:0005886">
    <property type="term" value="C:plasma membrane"/>
    <property type="evidence" value="ECO:0007669"/>
    <property type="project" value="UniProtKB-SubCell"/>
</dbReference>
<protein>
    <recommendedName>
        <fullName evidence="13">Sugar transporter SWEET</fullName>
    </recommendedName>
</protein>
<dbReference type="GO" id="GO:0051119">
    <property type="term" value="F:sugar transmembrane transporter activity"/>
    <property type="evidence" value="ECO:0007669"/>
    <property type="project" value="InterPro"/>
</dbReference>
<feature type="transmembrane region" description="Helical" evidence="13">
    <location>
        <begin position="12"/>
        <end position="30"/>
    </location>
</feature>
<keyword evidence="5" id="KW-1003">Cell membrane</keyword>
<gene>
    <name evidence="14" type="primary">CSON010181</name>
</gene>
<evidence type="ECO:0000256" key="8">
    <source>
        <dbReference type="ARBA" id="ARBA00022737"/>
    </source>
</evidence>
<evidence type="ECO:0000256" key="7">
    <source>
        <dbReference type="ARBA" id="ARBA00022692"/>
    </source>
</evidence>
<comment type="function">
    <text evidence="12">Mediates both low-affinity uptake and efflux of sugar across the membrane.</text>
</comment>
<evidence type="ECO:0000256" key="2">
    <source>
        <dbReference type="ARBA" id="ARBA00004653"/>
    </source>
</evidence>
<sequence>MSSETSLAEQIGTLATITTCLQYLTGVLVCRDYVIKKSTGDASVLTFIAGFITSAIWLKYGLLTNERSLVIVNSIGVALMLAYTLVFYLFTTKRRDTIRIASSSFIFLCLVMLYASIEEDHLQATERIGFVGIGVSLLFFASPLANLAHVVRMKNSESLPFSMIVSSFVVTLLWFIYGHLIGDYFIQVPNFIGCVLLVLQLMLFVVYPSKSSVHLNDGYKPVQMLEHL</sequence>
<keyword evidence="8" id="KW-0677">Repeat</keyword>
<dbReference type="PANTHER" id="PTHR10791:SF112">
    <property type="entry name" value="SUGAR TRANSPORTER SWEET1"/>
    <property type="match status" value="1"/>
</dbReference>
<dbReference type="VEuPathDB" id="VectorBase:CSON010181"/>
<feature type="transmembrane region" description="Helical" evidence="13">
    <location>
        <begin position="69"/>
        <end position="90"/>
    </location>
</feature>
<evidence type="ECO:0000256" key="9">
    <source>
        <dbReference type="ARBA" id="ARBA00022989"/>
    </source>
</evidence>
<keyword evidence="10" id="KW-0333">Golgi apparatus</keyword>
<evidence type="ECO:0000256" key="11">
    <source>
        <dbReference type="ARBA" id="ARBA00023136"/>
    </source>
</evidence>